<name>A0A2P6QIK3_ROSCH</name>
<dbReference type="Gramene" id="PRQ34000">
    <property type="protein sequence ID" value="PRQ34000"/>
    <property type="gene ID" value="RchiOBHm_Chr5g0063931"/>
</dbReference>
<keyword evidence="2" id="KW-1185">Reference proteome</keyword>
<gene>
    <name evidence="1" type="ORF">RchiOBHm_Chr5g0063931</name>
</gene>
<protein>
    <submittedName>
        <fullName evidence="1">Uncharacterized protein</fullName>
    </submittedName>
</protein>
<proteinExistence type="predicted"/>
<accession>A0A2P6QIK3</accession>
<dbReference type="Proteomes" id="UP000238479">
    <property type="component" value="Chromosome 5"/>
</dbReference>
<comment type="caution">
    <text evidence="1">The sequence shown here is derived from an EMBL/GenBank/DDBJ whole genome shotgun (WGS) entry which is preliminary data.</text>
</comment>
<dbReference type="EMBL" id="PDCK01000043">
    <property type="protein sequence ID" value="PRQ34000.1"/>
    <property type="molecule type" value="Genomic_DNA"/>
</dbReference>
<sequence>MNWEPVSSRCSSFFCSNVMPANCSMKGQRHSLQNLIETFGLFAVLLEEPTSFLICSITHPKEGQVPLRQYL</sequence>
<evidence type="ECO:0000313" key="1">
    <source>
        <dbReference type="EMBL" id="PRQ34000.1"/>
    </source>
</evidence>
<organism evidence="1 2">
    <name type="scientific">Rosa chinensis</name>
    <name type="common">China rose</name>
    <dbReference type="NCBI Taxonomy" id="74649"/>
    <lineage>
        <taxon>Eukaryota</taxon>
        <taxon>Viridiplantae</taxon>
        <taxon>Streptophyta</taxon>
        <taxon>Embryophyta</taxon>
        <taxon>Tracheophyta</taxon>
        <taxon>Spermatophyta</taxon>
        <taxon>Magnoliopsida</taxon>
        <taxon>eudicotyledons</taxon>
        <taxon>Gunneridae</taxon>
        <taxon>Pentapetalae</taxon>
        <taxon>rosids</taxon>
        <taxon>fabids</taxon>
        <taxon>Rosales</taxon>
        <taxon>Rosaceae</taxon>
        <taxon>Rosoideae</taxon>
        <taxon>Rosoideae incertae sedis</taxon>
        <taxon>Rosa</taxon>
    </lineage>
</organism>
<reference evidence="1 2" key="1">
    <citation type="journal article" date="2018" name="Nat. Genet.">
        <title>The Rosa genome provides new insights in the design of modern roses.</title>
        <authorList>
            <person name="Bendahmane M."/>
        </authorList>
    </citation>
    <scope>NUCLEOTIDE SEQUENCE [LARGE SCALE GENOMIC DNA]</scope>
    <source>
        <strain evidence="2">cv. Old Blush</strain>
    </source>
</reference>
<evidence type="ECO:0000313" key="2">
    <source>
        <dbReference type="Proteomes" id="UP000238479"/>
    </source>
</evidence>
<dbReference type="AlphaFoldDB" id="A0A2P6QIK3"/>